<name>A0ABU1JKA1_9PROT</name>
<dbReference type="Gene3D" id="1.10.3720.10">
    <property type="entry name" value="MetI-like"/>
    <property type="match status" value="1"/>
</dbReference>
<evidence type="ECO:0000256" key="6">
    <source>
        <dbReference type="ARBA" id="ARBA00023136"/>
    </source>
</evidence>
<accession>A0ABU1JKA1</accession>
<dbReference type="EMBL" id="JAVDPW010000003">
    <property type="protein sequence ID" value="MDR6289037.1"/>
    <property type="molecule type" value="Genomic_DNA"/>
</dbReference>
<dbReference type="SUPFAM" id="SSF161098">
    <property type="entry name" value="MetI-like"/>
    <property type="match status" value="1"/>
</dbReference>
<keyword evidence="5 7" id="KW-1133">Transmembrane helix</keyword>
<comment type="subcellular location">
    <subcellularLocation>
        <location evidence="1 7">Cell membrane</location>
        <topology evidence="1 7">Multi-pass membrane protein</topology>
    </subcellularLocation>
</comment>
<evidence type="ECO:0000259" key="8">
    <source>
        <dbReference type="PROSITE" id="PS50928"/>
    </source>
</evidence>
<evidence type="ECO:0000256" key="7">
    <source>
        <dbReference type="RuleBase" id="RU363032"/>
    </source>
</evidence>
<evidence type="ECO:0000256" key="1">
    <source>
        <dbReference type="ARBA" id="ARBA00004651"/>
    </source>
</evidence>
<evidence type="ECO:0000256" key="5">
    <source>
        <dbReference type="ARBA" id="ARBA00022989"/>
    </source>
</evidence>
<feature type="transmembrane region" description="Helical" evidence="7">
    <location>
        <begin position="103"/>
        <end position="124"/>
    </location>
</feature>
<evidence type="ECO:0000256" key="4">
    <source>
        <dbReference type="ARBA" id="ARBA00022692"/>
    </source>
</evidence>
<sequence length="260" mass="27768">MVADAVPAALATPVGRRWRWLLSLAILAALWQVAAMLAGSPALPPPAAVAAAAWQHLVDGDLLRDVAITLARVAVAFAAAMLIGSVVGFVLGRSRVLDELFDGWLVIALNMPALVTIVLCYIWFGLNEAAAVVAVAVNKAPLVVAITREGARTLDRSLLEMAQLFAIPRGRVLRRIVLPQLAPSLMAAARSGLALTWKIVLVVELLGRPNGVGFQIRSFFNFFDIAGILAYTLVFIAVILAIEACILKPLDRAAGRWRAP</sequence>
<keyword evidence="10" id="KW-1185">Reference proteome</keyword>
<dbReference type="PANTHER" id="PTHR30151:SF38">
    <property type="entry name" value="ALIPHATIC SULFONATES TRANSPORT PERMEASE PROTEIN SSUC-RELATED"/>
    <property type="match status" value="1"/>
</dbReference>
<dbReference type="InterPro" id="IPR000515">
    <property type="entry name" value="MetI-like"/>
</dbReference>
<feature type="transmembrane region" description="Helical" evidence="7">
    <location>
        <begin position="219"/>
        <end position="242"/>
    </location>
</feature>
<comment type="caution">
    <text evidence="9">The sequence shown here is derived from an EMBL/GenBank/DDBJ whole genome shotgun (WGS) entry which is preliminary data.</text>
</comment>
<dbReference type="CDD" id="cd06261">
    <property type="entry name" value="TM_PBP2"/>
    <property type="match status" value="1"/>
</dbReference>
<dbReference type="RefSeq" id="WP_309793167.1">
    <property type="nucleotide sequence ID" value="NZ_JAVDPW010000003.1"/>
</dbReference>
<keyword evidence="3" id="KW-1003">Cell membrane</keyword>
<dbReference type="PROSITE" id="PS50928">
    <property type="entry name" value="ABC_TM1"/>
    <property type="match status" value="1"/>
</dbReference>
<protein>
    <submittedName>
        <fullName evidence="9">NitT/TauT family transport system permease protein</fullName>
    </submittedName>
</protein>
<organism evidence="9 10">
    <name type="scientific">Inquilinus ginsengisoli</name>
    <dbReference type="NCBI Taxonomy" id="363840"/>
    <lineage>
        <taxon>Bacteria</taxon>
        <taxon>Pseudomonadati</taxon>
        <taxon>Pseudomonadota</taxon>
        <taxon>Alphaproteobacteria</taxon>
        <taxon>Rhodospirillales</taxon>
        <taxon>Rhodospirillaceae</taxon>
        <taxon>Inquilinus</taxon>
    </lineage>
</organism>
<proteinExistence type="inferred from homology"/>
<feature type="domain" description="ABC transmembrane type-1" evidence="8">
    <location>
        <begin position="66"/>
        <end position="246"/>
    </location>
</feature>
<evidence type="ECO:0000313" key="9">
    <source>
        <dbReference type="EMBL" id="MDR6289037.1"/>
    </source>
</evidence>
<dbReference type="PANTHER" id="PTHR30151">
    <property type="entry name" value="ALKANE SULFONATE ABC TRANSPORTER-RELATED, MEMBRANE SUBUNIT"/>
    <property type="match status" value="1"/>
</dbReference>
<evidence type="ECO:0000313" key="10">
    <source>
        <dbReference type="Proteomes" id="UP001262410"/>
    </source>
</evidence>
<keyword evidence="4 7" id="KW-0812">Transmembrane</keyword>
<dbReference type="InterPro" id="IPR035906">
    <property type="entry name" value="MetI-like_sf"/>
</dbReference>
<keyword evidence="6 7" id="KW-0472">Membrane</keyword>
<feature type="transmembrane region" description="Helical" evidence="7">
    <location>
        <begin position="66"/>
        <end position="91"/>
    </location>
</feature>
<evidence type="ECO:0000256" key="3">
    <source>
        <dbReference type="ARBA" id="ARBA00022475"/>
    </source>
</evidence>
<gene>
    <name evidence="9" type="ORF">E9232_001552</name>
</gene>
<comment type="similarity">
    <text evidence="7">Belongs to the binding-protein-dependent transport system permease family.</text>
</comment>
<keyword evidence="2 7" id="KW-0813">Transport</keyword>
<evidence type="ECO:0000256" key="2">
    <source>
        <dbReference type="ARBA" id="ARBA00022448"/>
    </source>
</evidence>
<dbReference type="Proteomes" id="UP001262410">
    <property type="component" value="Unassembled WGS sequence"/>
</dbReference>
<dbReference type="Pfam" id="PF00528">
    <property type="entry name" value="BPD_transp_1"/>
    <property type="match status" value="1"/>
</dbReference>
<reference evidence="9 10" key="1">
    <citation type="submission" date="2023-07" db="EMBL/GenBank/DDBJ databases">
        <title>Sorghum-associated microbial communities from plants grown in Nebraska, USA.</title>
        <authorList>
            <person name="Schachtman D."/>
        </authorList>
    </citation>
    <scope>NUCLEOTIDE SEQUENCE [LARGE SCALE GENOMIC DNA]</scope>
    <source>
        <strain evidence="9 10">584</strain>
    </source>
</reference>